<proteinExistence type="predicted"/>
<reference evidence="1" key="1">
    <citation type="journal article" date="2020" name="Nature">
        <title>Giant virus diversity and host interactions through global metagenomics.</title>
        <authorList>
            <person name="Schulz F."/>
            <person name="Roux S."/>
            <person name="Paez-Espino D."/>
            <person name="Jungbluth S."/>
            <person name="Walsh D.A."/>
            <person name="Denef V.J."/>
            <person name="McMahon K.D."/>
            <person name="Konstantinidis K.T."/>
            <person name="Eloe-Fadrosh E.A."/>
            <person name="Kyrpides N.C."/>
            <person name="Woyke T."/>
        </authorList>
    </citation>
    <scope>NUCLEOTIDE SEQUENCE</scope>
    <source>
        <strain evidence="1">GVMAG-M-3300014204-73</strain>
    </source>
</reference>
<dbReference type="EMBL" id="MN739178">
    <property type="protein sequence ID" value="QHS92355.1"/>
    <property type="molecule type" value="Genomic_DNA"/>
</dbReference>
<protein>
    <submittedName>
        <fullName evidence="1">Uncharacterized protein</fullName>
    </submittedName>
</protein>
<sequence length="628" mass="71334">MEFKSHSNKQLLLGIINEVAQKKFQISLDPHFDEVLDQMMDFVSDRFGQKPPNVTQTEHQKNLSKCCIDQAIQYIANHREHFSQLDLLPNPPNSHPTNFNSGTVVSPSVPVSTSPVSTSQYPSENNLFKGTDDLYKQMHYDSQPSAMPMNMQMPVQNASANETETRLQSLLDQRRKDAGYMATPPANNMGMCGPMGTPIQSYASNIQTELCNLIMSTQTAFKNPTMVAPMVQKIMNMPQMMDLQGSNPIAFKQQVTNPQFLEMVLTLVNNENNPKMRPMSLEESAVPVPIMGPSGGTTETGSINAEFQKLVSKYRNEDGGGVGGGLALDLSLLNQMIPPSEQLIAHMMPDLDQIHLIDYDLTLDFRTDLEINQTEKNRYALKFIKFGNLSKVELTSCLIPESDALAREPYLYLKIDELGGRCYMANHDCTFGKMILTENKNGYLYYQPDRGSCLQTFSQPVALQRLTISFLNYDGKTINLKEIVVDKYVKLKKQNKLKIMTKFKHKLQKGNTLDLQVYFPENIEQYEIQVDEVVDEQTFIVDDTFEKLSDKIVLLRHEVNCSFRFKLSEINWNLLTKKNLQNAQMIRLSQLVSERRKEVMATNGDEQEIIKYAQSKIQPQQPGSFRPV</sequence>
<evidence type="ECO:0000313" key="1">
    <source>
        <dbReference type="EMBL" id="QHS92355.1"/>
    </source>
</evidence>
<accession>A0A6C0BJ26</accession>
<organism evidence="1">
    <name type="scientific">viral metagenome</name>
    <dbReference type="NCBI Taxonomy" id="1070528"/>
    <lineage>
        <taxon>unclassified sequences</taxon>
        <taxon>metagenomes</taxon>
        <taxon>organismal metagenomes</taxon>
    </lineage>
</organism>
<name>A0A6C0BJ26_9ZZZZ</name>
<dbReference type="AlphaFoldDB" id="A0A6C0BJ26"/>